<keyword evidence="6" id="KW-1185">Reference proteome</keyword>
<feature type="domain" description="4Fe-4S ferredoxin-type" evidence="4">
    <location>
        <begin position="485"/>
        <end position="515"/>
    </location>
</feature>
<dbReference type="RefSeq" id="WP_131306858.1">
    <property type="nucleotide sequence ID" value="NZ_SJFN01000005.1"/>
</dbReference>
<evidence type="ECO:0000259" key="4">
    <source>
        <dbReference type="PROSITE" id="PS51379"/>
    </source>
</evidence>
<dbReference type="Pfam" id="PF13534">
    <property type="entry name" value="Fer4_17"/>
    <property type="match status" value="1"/>
</dbReference>
<organism evidence="5 6">
    <name type="scientific">Siculibacillus lacustris</name>
    <dbReference type="NCBI Taxonomy" id="1549641"/>
    <lineage>
        <taxon>Bacteria</taxon>
        <taxon>Pseudomonadati</taxon>
        <taxon>Pseudomonadota</taxon>
        <taxon>Alphaproteobacteria</taxon>
        <taxon>Hyphomicrobiales</taxon>
        <taxon>Ancalomicrobiaceae</taxon>
        <taxon>Siculibacillus</taxon>
    </lineage>
</organism>
<dbReference type="InterPro" id="IPR009051">
    <property type="entry name" value="Helical_ferredxn"/>
</dbReference>
<proteinExistence type="predicted"/>
<dbReference type="OrthoDB" id="9810782at2"/>
<name>A0A4Q9VW05_9HYPH</name>
<dbReference type="GO" id="GO:0046872">
    <property type="term" value="F:metal ion binding"/>
    <property type="evidence" value="ECO:0007669"/>
    <property type="project" value="UniProtKB-KW"/>
</dbReference>
<evidence type="ECO:0000313" key="5">
    <source>
        <dbReference type="EMBL" id="TBW40040.1"/>
    </source>
</evidence>
<evidence type="ECO:0000256" key="1">
    <source>
        <dbReference type="ARBA" id="ARBA00022723"/>
    </source>
</evidence>
<dbReference type="EMBL" id="SJFN01000005">
    <property type="protein sequence ID" value="TBW40040.1"/>
    <property type="molecule type" value="Genomic_DNA"/>
</dbReference>
<evidence type="ECO:0000313" key="6">
    <source>
        <dbReference type="Proteomes" id="UP000292781"/>
    </source>
</evidence>
<feature type="domain" description="4Fe-4S ferredoxin-type" evidence="4">
    <location>
        <begin position="545"/>
        <end position="575"/>
    </location>
</feature>
<dbReference type="SUPFAM" id="SSF46548">
    <property type="entry name" value="alpha-helical ferredoxin"/>
    <property type="match status" value="1"/>
</dbReference>
<protein>
    <submittedName>
        <fullName evidence="5">Glutamate synthase</fullName>
    </submittedName>
</protein>
<evidence type="ECO:0000256" key="3">
    <source>
        <dbReference type="ARBA" id="ARBA00023014"/>
    </source>
</evidence>
<dbReference type="PROSITE" id="PS00198">
    <property type="entry name" value="4FE4S_FER_1"/>
    <property type="match status" value="1"/>
</dbReference>
<dbReference type="PROSITE" id="PS51379">
    <property type="entry name" value="4FE4S_FER_2"/>
    <property type="match status" value="2"/>
</dbReference>
<dbReference type="Proteomes" id="UP000292781">
    <property type="component" value="Unassembled WGS sequence"/>
</dbReference>
<comment type="caution">
    <text evidence="5">The sequence shown here is derived from an EMBL/GenBank/DDBJ whole genome shotgun (WGS) entry which is preliminary data.</text>
</comment>
<accession>A0A4Q9VW05</accession>
<dbReference type="SUPFAM" id="SSF51395">
    <property type="entry name" value="FMN-linked oxidoreductases"/>
    <property type="match status" value="1"/>
</dbReference>
<keyword evidence="2" id="KW-0408">Iron</keyword>
<sequence>MSDLFPVPFATLVDRMIRELAVKKAVYDLRRWNFFQADPAVDLSLDIHGRRAATPFGPAAGPHTQLAPNIVLAWLAGARVIELKTVQVIDDLDIARPCIDMGGGAVGWNIEWSQELGLVQSLEEYVKAAMLIEIARAEGLAPGLDATVFDMSVGYDLAGIRSPAVRAFLDGMKDARAIVEKLRAEIPDAHARLRDLAFPTALASSVTLSTFHGCPPQEIEAIAAHLMTEVGLDVVVKLNPTLLGKTDLEAILHDRLGFTDVEVPPETFETDATWAEVTGIVERLGALAERAGRRFGVKFTNTLLVRNVRDFFPAGTPVAYLSGRPLHVLAIELVRRFRDQFGDRFPVSFSAGIDAENFADAVALGLKPVSVCSDLLIGNGYAKGADYLAALVARMKGLGADDLEVFALKAFGAADEALAGLDLAPERAAACRAALAGGDPRAAAGAAFGAWVSAALILNSRRHADRVLDDPRYRRDATVVPIESSGATLGLLDCEMCGHCVTVCPNAAVFRFDLPPEAIPLDRLVSGRYAVHIERVGELAVARRQQIGIFADLCNACGNCTVACPEIGAPHEVKPVFFGGRAAWDGQPNRDGLLIERIPEGLRILGRTAGDAVTVERRDDGSLRYAGEGFDLTFPSIDGLLDASGSTIGPVDLGRMRQMLALTDAVTAPKSLNWVSVALS</sequence>
<dbReference type="AlphaFoldDB" id="A0A4Q9VW05"/>
<dbReference type="GO" id="GO:0051536">
    <property type="term" value="F:iron-sulfur cluster binding"/>
    <property type="evidence" value="ECO:0007669"/>
    <property type="project" value="UniProtKB-KW"/>
</dbReference>
<dbReference type="InterPro" id="IPR017896">
    <property type="entry name" value="4Fe4S_Fe-S-bd"/>
</dbReference>
<gene>
    <name evidence="5" type="ORF">EYW49_05055</name>
</gene>
<keyword evidence="3" id="KW-0411">Iron-sulfur</keyword>
<reference evidence="5 6" key="1">
    <citation type="submission" date="2019-02" db="EMBL/GenBank/DDBJ databases">
        <title>Siculibacillus lacustris gen. nov., sp. nov., a new rosette-forming bacterium isolated from a freshwater crater lake (Lake St. Ana, Romania).</title>
        <authorList>
            <person name="Felfoldi T."/>
            <person name="Marton Z."/>
            <person name="Szabo A."/>
            <person name="Mentes A."/>
            <person name="Boka K."/>
            <person name="Marialigeti K."/>
            <person name="Mathe I."/>
            <person name="Koncz M."/>
            <person name="Schumann P."/>
            <person name="Toth E."/>
        </authorList>
    </citation>
    <scope>NUCLEOTIDE SEQUENCE [LARGE SCALE GENOMIC DNA]</scope>
    <source>
        <strain evidence="5 6">SA-279</strain>
    </source>
</reference>
<dbReference type="InterPro" id="IPR017900">
    <property type="entry name" value="4Fe4S_Fe_S_CS"/>
</dbReference>
<evidence type="ECO:0000256" key="2">
    <source>
        <dbReference type="ARBA" id="ARBA00023004"/>
    </source>
</evidence>
<dbReference type="Gene3D" id="1.10.1060.10">
    <property type="entry name" value="Alpha-helical ferredoxin"/>
    <property type="match status" value="1"/>
</dbReference>
<keyword evidence="1" id="KW-0479">Metal-binding</keyword>